<dbReference type="Gene3D" id="3.30.70.1290">
    <property type="entry name" value="Transposase IS200-like"/>
    <property type="match status" value="1"/>
</dbReference>
<protein>
    <submittedName>
        <fullName evidence="2">REP-associated tyrosine transposase</fullName>
    </submittedName>
</protein>
<organism evidence="2 3">
    <name type="scientific">Pontiella desulfatans</name>
    <dbReference type="NCBI Taxonomy" id="2750659"/>
    <lineage>
        <taxon>Bacteria</taxon>
        <taxon>Pseudomonadati</taxon>
        <taxon>Kiritimatiellota</taxon>
        <taxon>Kiritimatiellia</taxon>
        <taxon>Kiritimatiellales</taxon>
        <taxon>Pontiellaceae</taxon>
        <taxon>Pontiella</taxon>
    </lineage>
</organism>
<dbReference type="Pfam" id="PF01797">
    <property type="entry name" value="Y1_Tnp"/>
    <property type="match status" value="1"/>
</dbReference>
<proteinExistence type="predicted"/>
<name>A0A6C2U421_PONDE</name>
<dbReference type="InterPro" id="IPR036515">
    <property type="entry name" value="Transposase_17_sf"/>
</dbReference>
<reference evidence="2 3" key="1">
    <citation type="submission" date="2019-04" db="EMBL/GenBank/DDBJ databases">
        <authorList>
            <person name="Van Vliet M D."/>
        </authorList>
    </citation>
    <scope>NUCLEOTIDE SEQUENCE [LARGE SCALE GENOMIC DNA]</scope>
    <source>
        <strain evidence="2 3">F1</strain>
    </source>
</reference>
<evidence type="ECO:0000259" key="1">
    <source>
        <dbReference type="SMART" id="SM01321"/>
    </source>
</evidence>
<evidence type="ECO:0000313" key="3">
    <source>
        <dbReference type="Proteomes" id="UP000366872"/>
    </source>
</evidence>
<dbReference type="SMART" id="SM01321">
    <property type="entry name" value="Y1_Tnp"/>
    <property type="match status" value="1"/>
</dbReference>
<accession>A0A6C2U421</accession>
<dbReference type="GO" id="GO:0006313">
    <property type="term" value="P:DNA transposition"/>
    <property type="evidence" value="ECO:0007669"/>
    <property type="project" value="InterPro"/>
</dbReference>
<dbReference type="InterPro" id="IPR052715">
    <property type="entry name" value="RAYT_transposase"/>
</dbReference>
<dbReference type="NCBIfam" id="NF047646">
    <property type="entry name" value="REP_Tyr_transpos"/>
    <property type="match status" value="1"/>
</dbReference>
<dbReference type="PANTHER" id="PTHR36966:SF1">
    <property type="entry name" value="REP-ASSOCIATED TYROSINE TRANSPOSASE"/>
    <property type="match status" value="1"/>
</dbReference>
<evidence type="ECO:0000313" key="2">
    <source>
        <dbReference type="EMBL" id="VGO14136.1"/>
    </source>
</evidence>
<dbReference type="InterPro" id="IPR002686">
    <property type="entry name" value="Transposase_17"/>
</dbReference>
<dbReference type="GO" id="GO:0004803">
    <property type="term" value="F:transposase activity"/>
    <property type="evidence" value="ECO:0007669"/>
    <property type="project" value="InterPro"/>
</dbReference>
<dbReference type="SUPFAM" id="SSF143422">
    <property type="entry name" value="Transposase IS200-like"/>
    <property type="match status" value="1"/>
</dbReference>
<dbReference type="Proteomes" id="UP000366872">
    <property type="component" value="Unassembled WGS sequence"/>
</dbReference>
<sequence>MLPERKTLPHGIPSWVEDGAEYFITINTQPKGKNQLCTNEVADVLYRSLIFYQERGDLWLHLLVLMPDHLHAIMSFNRDVGMLKSIKEFKKYTARMLGVSWQCDFFDHRLRKDESYIEKAHYIRMNPVRAGLCVQPEDWPYVWENRPG</sequence>
<dbReference type="EMBL" id="CAAHFG010000001">
    <property type="protein sequence ID" value="VGO14136.1"/>
    <property type="molecule type" value="Genomic_DNA"/>
</dbReference>
<dbReference type="PANTHER" id="PTHR36966">
    <property type="entry name" value="REP-ASSOCIATED TYROSINE TRANSPOSASE"/>
    <property type="match status" value="1"/>
</dbReference>
<feature type="domain" description="Transposase IS200-like" evidence="1">
    <location>
        <begin position="17"/>
        <end position="126"/>
    </location>
</feature>
<dbReference type="RefSeq" id="WP_136079642.1">
    <property type="nucleotide sequence ID" value="NZ_CAAHFG010000001.1"/>
</dbReference>
<dbReference type="AlphaFoldDB" id="A0A6C2U421"/>
<dbReference type="GO" id="GO:0043565">
    <property type="term" value="F:sequence-specific DNA binding"/>
    <property type="evidence" value="ECO:0007669"/>
    <property type="project" value="TreeGrafter"/>
</dbReference>
<keyword evidence="3" id="KW-1185">Reference proteome</keyword>
<gene>
    <name evidence="2" type="primary">rayT</name>
    <name evidence="2" type="ORF">PDESU_02695</name>
</gene>